<keyword evidence="2" id="KW-0349">Heme</keyword>
<dbReference type="Gene3D" id="1.10.490.10">
    <property type="entry name" value="Globins"/>
    <property type="match status" value="1"/>
</dbReference>
<evidence type="ECO:0000256" key="5">
    <source>
        <dbReference type="ARBA" id="ARBA00034496"/>
    </source>
</evidence>
<dbReference type="InterPro" id="IPR009050">
    <property type="entry name" value="Globin-like_sf"/>
</dbReference>
<dbReference type="EMBL" id="CACVAY010000151">
    <property type="protein sequence ID" value="CAA6828757.1"/>
    <property type="molecule type" value="Genomic_DNA"/>
</dbReference>
<dbReference type="GO" id="GO:0046872">
    <property type="term" value="F:metal ion binding"/>
    <property type="evidence" value="ECO:0007669"/>
    <property type="project" value="UniProtKB-KW"/>
</dbReference>
<dbReference type="InterPro" id="IPR001486">
    <property type="entry name" value="Hemoglobin_trunc"/>
</dbReference>
<keyword evidence="3" id="KW-0479">Metal-binding</keyword>
<reference evidence="6" key="1">
    <citation type="submission" date="2020-01" db="EMBL/GenBank/DDBJ databases">
        <authorList>
            <person name="Meier V. D."/>
            <person name="Meier V D."/>
        </authorList>
    </citation>
    <scope>NUCLEOTIDE SEQUENCE</scope>
    <source>
        <strain evidence="6">HLG_WM_MAG_07</strain>
    </source>
</reference>
<gene>
    <name evidence="6" type="ORF">HELGO_WM9602</name>
</gene>
<evidence type="ECO:0000256" key="1">
    <source>
        <dbReference type="ARBA" id="ARBA00022448"/>
    </source>
</evidence>
<comment type="similarity">
    <text evidence="5">Belongs to the truncated hemoglobin family. Group II subfamily.</text>
</comment>
<keyword evidence="4" id="KW-0408">Iron</keyword>
<sequence>MTEPYGIGSATYDAAGGINGIRQLVDDFYTIMDESEESQDIRKMHPEDLEVSKDKLACFLSGWMGGEALYQEKYGSINIPGAHSFLKIGEKERDMWMLCMAKALGKQDYADDLRRYLFEQLFQPAEKIRQVSEARHANQ</sequence>
<dbReference type="GO" id="GO:0005344">
    <property type="term" value="F:oxygen carrier activity"/>
    <property type="evidence" value="ECO:0007669"/>
    <property type="project" value="InterPro"/>
</dbReference>
<dbReference type="GO" id="GO:0020037">
    <property type="term" value="F:heme binding"/>
    <property type="evidence" value="ECO:0007669"/>
    <property type="project" value="InterPro"/>
</dbReference>
<evidence type="ECO:0000256" key="3">
    <source>
        <dbReference type="ARBA" id="ARBA00022723"/>
    </source>
</evidence>
<protein>
    <submittedName>
        <fullName evidence="6">Hemoglobin-like protein HbO</fullName>
    </submittedName>
</protein>
<dbReference type="GO" id="GO:0019825">
    <property type="term" value="F:oxygen binding"/>
    <property type="evidence" value="ECO:0007669"/>
    <property type="project" value="InterPro"/>
</dbReference>
<keyword evidence="1" id="KW-0813">Transport</keyword>
<dbReference type="PANTHER" id="PTHR47366:SF1">
    <property type="entry name" value="TWO-ON-TWO HEMOGLOBIN-3"/>
    <property type="match status" value="1"/>
</dbReference>
<proteinExistence type="inferred from homology"/>
<dbReference type="InterPro" id="IPR012292">
    <property type="entry name" value="Globin/Proto"/>
</dbReference>
<dbReference type="PANTHER" id="PTHR47366">
    <property type="entry name" value="TWO-ON-TWO HEMOGLOBIN-3"/>
    <property type="match status" value="1"/>
</dbReference>
<evidence type="ECO:0000313" key="6">
    <source>
        <dbReference type="EMBL" id="CAA6828757.1"/>
    </source>
</evidence>
<dbReference type="SUPFAM" id="SSF46458">
    <property type="entry name" value="Globin-like"/>
    <property type="match status" value="1"/>
</dbReference>
<organism evidence="6">
    <name type="scientific">uncultured Thiotrichaceae bacterium</name>
    <dbReference type="NCBI Taxonomy" id="298394"/>
    <lineage>
        <taxon>Bacteria</taxon>
        <taxon>Pseudomonadati</taxon>
        <taxon>Pseudomonadota</taxon>
        <taxon>Gammaproteobacteria</taxon>
        <taxon>Thiotrichales</taxon>
        <taxon>Thiotrichaceae</taxon>
        <taxon>environmental samples</taxon>
    </lineage>
</organism>
<dbReference type="InterPro" id="IPR044203">
    <property type="entry name" value="GlbO/GLB3-like"/>
</dbReference>
<accession>A0A6S6UHJ5</accession>
<evidence type="ECO:0000256" key="2">
    <source>
        <dbReference type="ARBA" id="ARBA00022617"/>
    </source>
</evidence>
<dbReference type="CDD" id="cd14773">
    <property type="entry name" value="TrHb2_PhHbO-like_O"/>
    <property type="match status" value="1"/>
</dbReference>
<name>A0A6S6UHJ5_9GAMM</name>
<dbReference type="AlphaFoldDB" id="A0A6S6UHJ5"/>
<evidence type="ECO:0000256" key="4">
    <source>
        <dbReference type="ARBA" id="ARBA00023004"/>
    </source>
</evidence>
<dbReference type="Pfam" id="PF01152">
    <property type="entry name" value="Bac_globin"/>
    <property type="match status" value="1"/>
</dbReference>